<name>A0A2H1V2U5_SPOFR</name>
<dbReference type="AlphaFoldDB" id="A0A2H1V2U5"/>
<organism evidence="1">
    <name type="scientific">Spodoptera frugiperda</name>
    <name type="common">Fall armyworm</name>
    <dbReference type="NCBI Taxonomy" id="7108"/>
    <lineage>
        <taxon>Eukaryota</taxon>
        <taxon>Metazoa</taxon>
        <taxon>Ecdysozoa</taxon>
        <taxon>Arthropoda</taxon>
        <taxon>Hexapoda</taxon>
        <taxon>Insecta</taxon>
        <taxon>Pterygota</taxon>
        <taxon>Neoptera</taxon>
        <taxon>Endopterygota</taxon>
        <taxon>Lepidoptera</taxon>
        <taxon>Glossata</taxon>
        <taxon>Ditrysia</taxon>
        <taxon>Noctuoidea</taxon>
        <taxon>Noctuidae</taxon>
        <taxon>Amphipyrinae</taxon>
        <taxon>Spodoptera</taxon>
    </lineage>
</organism>
<proteinExistence type="predicted"/>
<protein>
    <submittedName>
        <fullName evidence="1">SFRICE_017316</fullName>
    </submittedName>
</protein>
<accession>A0A2H1V2U5</accession>
<reference evidence="1" key="1">
    <citation type="submission" date="2016-07" db="EMBL/GenBank/DDBJ databases">
        <authorList>
            <person name="Bretaudeau A."/>
        </authorList>
    </citation>
    <scope>NUCLEOTIDE SEQUENCE</scope>
    <source>
        <strain evidence="1">Rice</strain>
        <tissue evidence="1">Whole body</tissue>
    </source>
</reference>
<dbReference type="EMBL" id="ODYU01000205">
    <property type="protein sequence ID" value="SOQ34594.1"/>
    <property type="molecule type" value="Genomic_DNA"/>
</dbReference>
<sequence length="72" mass="8034">MTSPAFGEVRGSVRLLLTKNHRIPSPALSWSPVGSVVHSDCLLDLFCDTDSDREFKIKIFTDSISDTLKPER</sequence>
<evidence type="ECO:0000313" key="1">
    <source>
        <dbReference type="EMBL" id="SOQ34594.1"/>
    </source>
</evidence>
<gene>
    <name evidence="1" type="ORF">SFRICE_017316</name>
</gene>